<keyword evidence="1 5" id="KW-0723">Serine/threonine-protein kinase</keyword>
<keyword evidence="1 5" id="KW-0418">Kinase</keyword>
<dbReference type="InterPro" id="IPR011009">
    <property type="entry name" value="Kinase-like_dom_sf"/>
</dbReference>
<protein>
    <recommendedName>
        <fullName evidence="7">Protein kinase domain-containing protein</fullName>
    </recommendedName>
</protein>
<dbReference type="PANTHER" id="PTHR44329:SF297">
    <property type="entry name" value="RECEPTOR-INTERACTING SERINE_THREONINE-PROTEIN KINASE 3"/>
    <property type="match status" value="1"/>
</dbReference>
<dbReference type="AlphaFoldDB" id="A0A8T3D1G3"/>
<dbReference type="SMART" id="SM00220">
    <property type="entry name" value="S_TKc"/>
    <property type="match status" value="1"/>
</dbReference>
<proteinExistence type="inferred from homology"/>
<feature type="binding site" evidence="4">
    <location>
        <position position="46"/>
    </location>
    <ligand>
        <name>ATP</name>
        <dbReference type="ChEBI" id="CHEBI:30616"/>
    </ligand>
</feature>
<evidence type="ECO:0000256" key="3">
    <source>
        <dbReference type="ARBA" id="ARBA00022840"/>
    </source>
</evidence>
<keyword evidence="9" id="KW-1185">Reference proteome</keyword>
<evidence type="ECO:0000259" key="7">
    <source>
        <dbReference type="PROSITE" id="PS50011"/>
    </source>
</evidence>
<dbReference type="InterPro" id="IPR017441">
    <property type="entry name" value="Protein_kinase_ATP_BS"/>
</dbReference>
<dbReference type="InterPro" id="IPR051681">
    <property type="entry name" value="Ser/Thr_Kinases-Pseudokinases"/>
</dbReference>
<dbReference type="EMBL" id="JAERUA010000017">
    <property type="protein sequence ID" value="KAI1888655.1"/>
    <property type="molecule type" value="Genomic_DNA"/>
</dbReference>
<evidence type="ECO:0000256" key="1">
    <source>
        <dbReference type="ARBA" id="ARBA00022527"/>
    </source>
</evidence>
<feature type="region of interest" description="Disordered" evidence="6">
    <location>
        <begin position="325"/>
        <end position="344"/>
    </location>
</feature>
<gene>
    <name evidence="8" type="ORF">AGOR_G00187380</name>
</gene>
<keyword evidence="2 4" id="KW-0547">Nucleotide-binding</keyword>
<dbReference type="PROSITE" id="PS50011">
    <property type="entry name" value="PROTEIN_KINASE_DOM"/>
    <property type="match status" value="1"/>
</dbReference>
<reference evidence="8" key="1">
    <citation type="submission" date="2021-01" db="EMBL/GenBank/DDBJ databases">
        <authorList>
            <person name="Zahm M."/>
            <person name="Roques C."/>
            <person name="Cabau C."/>
            <person name="Klopp C."/>
            <person name="Donnadieu C."/>
            <person name="Jouanno E."/>
            <person name="Lampietro C."/>
            <person name="Louis A."/>
            <person name="Herpin A."/>
            <person name="Echchiki A."/>
            <person name="Berthelot C."/>
            <person name="Parey E."/>
            <person name="Roest-Crollius H."/>
            <person name="Braasch I."/>
            <person name="Postlethwait J."/>
            <person name="Bobe J."/>
            <person name="Montfort J."/>
            <person name="Bouchez O."/>
            <person name="Begum T."/>
            <person name="Mejri S."/>
            <person name="Adams A."/>
            <person name="Chen W.-J."/>
            <person name="Guiguen Y."/>
        </authorList>
    </citation>
    <scope>NUCLEOTIDE SEQUENCE</scope>
    <source>
        <tissue evidence="8">Blood</tissue>
    </source>
</reference>
<dbReference type="Gene3D" id="1.10.510.10">
    <property type="entry name" value="Transferase(Phosphotransferase) domain 1"/>
    <property type="match status" value="1"/>
</dbReference>
<dbReference type="PANTHER" id="PTHR44329">
    <property type="entry name" value="SERINE/THREONINE-PROTEIN KINASE TNNI3K-RELATED"/>
    <property type="match status" value="1"/>
</dbReference>
<keyword evidence="3 4" id="KW-0067">ATP-binding</keyword>
<dbReference type="GO" id="GO:0004706">
    <property type="term" value="F:JUN kinase kinase kinase activity"/>
    <property type="evidence" value="ECO:0007669"/>
    <property type="project" value="TreeGrafter"/>
</dbReference>
<evidence type="ECO:0000256" key="2">
    <source>
        <dbReference type="ARBA" id="ARBA00022741"/>
    </source>
</evidence>
<dbReference type="GO" id="GO:0005524">
    <property type="term" value="F:ATP binding"/>
    <property type="evidence" value="ECO:0007669"/>
    <property type="project" value="UniProtKB-UniRule"/>
</dbReference>
<evidence type="ECO:0000313" key="8">
    <source>
        <dbReference type="EMBL" id="KAI1888655.1"/>
    </source>
</evidence>
<dbReference type="InterPro" id="IPR008271">
    <property type="entry name" value="Ser/Thr_kinase_AS"/>
</dbReference>
<dbReference type="PROSITE" id="PS00107">
    <property type="entry name" value="PROTEIN_KINASE_ATP"/>
    <property type="match status" value="1"/>
</dbReference>
<name>A0A8T3D1G3_9TELE</name>
<organism evidence="8 9">
    <name type="scientific">Albula goreensis</name>
    <dbReference type="NCBI Taxonomy" id="1534307"/>
    <lineage>
        <taxon>Eukaryota</taxon>
        <taxon>Metazoa</taxon>
        <taxon>Chordata</taxon>
        <taxon>Craniata</taxon>
        <taxon>Vertebrata</taxon>
        <taxon>Euteleostomi</taxon>
        <taxon>Actinopterygii</taxon>
        <taxon>Neopterygii</taxon>
        <taxon>Teleostei</taxon>
        <taxon>Albuliformes</taxon>
        <taxon>Albulidae</taxon>
        <taxon>Albula</taxon>
    </lineage>
</organism>
<comment type="similarity">
    <text evidence="5">Belongs to the protein kinase superfamily.</text>
</comment>
<evidence type="ECO:0000313" key="9">
    <source>
        <dbReference type="Proteomes" id="UP000829720"/>
    </source>
</evidence>
<dbReference type="PROSITE" id="PS00108">
    <property type="entry name" value="PROTEIN_KINASE_ST"/>
    <property type="match status" value="1"/>
</dbReference>
<dbReference type="InterPro" id="IPR001245">
    <property type="entry name" value="Ser-Thr/Tyr_kinase_cat_dom"/>
</dbReference>
<accession>A0A8T3D1G3</accession>
<evidence type="ECO:0000256" key="6">
    <source>
        <dbReference type="SAM" id="MobiDB-lite"/>
    </source>
</evidence>
<evidence type="ECO:0000256" key="4">
    <source>
        <dbReference type="PROSITE-ProRule" id="PRU10141"/>
    </source>
</evidence>
<feature type="domain" description="Protein kinase" evidence="7">
    <location>
        <begin position="17"/>
        <end position="286"/>
    </location>
</feature>
<dbReference type="Pfam" id="PF07714">
    <property type="entry name" value="PK_Tyr_Ser-Thr"/>
    <property type="match status" value="1"/>
</dbReference>
<dbReference type="InterPro" id="IPR000719">
    <property type="entry name" value="Prot_kinase_dom"/>
</dbReference>
<keyword evidence="1 5" id="KW-0808">Transferase</keyword>
<dbReference type="SUPFAM" id="SSF56112">
    <property type="entry name" value="Protein kinase-like (PK-like)"/>
    <property type="match status" value="1"/>
</dbReference>
<comment type="caution">
    <text evidence="8">The sequence shown here is derived from an EMBL/GenBank/DDBJ whole genome shotgun (WGS) entry which is preliminary data.</text>
</comment>
<feature type="region of interest" description="Disordered" evidence="6">
    <location>
        <begin position="357"/>
        <end position="378"/>
    </location>
</feature>
<dbReference type="Proteomes" id="UP000829720">
    <property type="component" value="Unassembled WGS sequence"/>
</dbReference>
<evidence type="ECO:0000256" key="5">
    <source>
        <dbReference type="RuleBase" id="RU000304"/>
    </source>
</evidence>
<sequence>MDRSVCSAPVLIGGSSLQSWSEIGSGGFGQIYKAKHKEWRMDVAIKLLHHDDSCFSSLHKEVELMRQGGSPFVLRVLGVYRGTPPGFGVDRHGLVMEFMERGSVEVLLERLGAPPPWPLAFRLAHQVALGMNFLHHLSPPLLHLDLKPSNVLLDDGLTAKLTDFGLARLVRSVSSVGGAEREGGTLSYMPPEAFSLSYKPTAASDCYSYAILLWSIITGKQPYRDAISCIVRLRVPEGDRPSLEVVDRSKAEGLGDITDLMVKCWNPSPHKRPCFRECLPVTEKVFELHKRGINDAVHQVLTVLETDVSSRLAALNISAAGSQCSGEVKSPDHVKTVPPPAQGAARNMTSKYKAKDPFSHSANHTLSASRSSSSLENLCMGTSRSSPCSTGGLMISMSDVTGVQVGNNNTMIVNQRPRRRNPTAPPAFPHVHCIPSLQPDKALQ</sequence>
<dbReference type="OrthoDB" id="4062651at2759"/>